<comment type="caution">
    <text evidence="2">The sequence shown here is derived from an EMBL/GenBank/DDBJ whole genome shotgun (WGS) entry which is preliminary data.</text>
</comment>
<reference evidence="2 3" key="1">
    <citation type="submission" date="2019-03" db="EMBL/GenBank/DDBJ databases">
        <title>Genomic Encyclopedia of Type Strains, Phase IV (KMG-IV): sequencing the most valuable type-strain genomes for metagenomic binning, comparative biology and taxonomic classification.</title>
        <authorList>
            <person name="Goeker M."/>
        </authorList>
    </citation>
    <scope>NUCLEOTIDE SEQUENCE [LARGE SCALE GENOMIC DNA]</scope>
    <source>
        <strain evidence="2 3">DSM 28697</strain>
    </source>
</reference>
<dbReference type="EMBL" id="SNYJ01000032">
    <property type="protein sequence ID" value="TDQ32158.1"/>
    <property type="molecule type" value="Genomic_DNA"/>
</dbReference>
<keyword evidence="1" id="KW-0472">Membrane</keyword>
<evidence type="ECO:0000313" key="3">
    <source>
        <dbReference type="Proteomes" id="UP000295632"/>
    </source>
</evidence>
<feature type="transmembrane region" description="Helical" evidence="1">
    <location>
        <begin position="49"/>
        <end position="68"/>
    </location>
</feature>
<accession>A0A4R6TT92</accession>
<gene>
    <name evidence="2" type="ORF">EV213_1324</name>
</gene>
<name>A0A4R6TT92_9BACI</name>
<dbReference type="Proteomes" id="UP000295632">
    <property type="component" value="Unassembled WGS sequence"/>
</dbReference>
<evidence type="ECO:0008006" key="4">
    <source>
        <dbReference type="Google" id="ProtNLM"/>
    </source>
</evidence>
<keyword evidence="1" id="KW-0812">Transmembrane</keyword>
<keyword evidence="3" id="KW-1185">Reference proteome</keyword>
<dbReference type="AlphaFoldDB" id="A0A4R6TT92"/>
<evidence type="ECO:0000256" key="1">
    <source>
        <dbReference type="SAM" id="Phobius"/>
    </source>
</evidence>
<feature type="transmembrane region" description="Helical" evidence="1">
    <location>
        <begin position="26"/>
        <end position="43"/>
    </location>
</feature>
<dbReference type="RefSeq" id="WP_166639439.1">
    <property type="nucleotide sequence ID" value="NZ_SNYJ01000032.1"/>
</dbReference>
<proteinExistence type="predicted"/>
<protein>
    <recommendedName>
        <fullName evidence="4">YesK-like protein</fullName>
    </recommendedName>
</protein>
<sequence length="78" mass="8783">MPITVGILCTFVIYYLLRAFQIRWPSFYSIGLSIIALIVSFYIGGWAGMGLGFISIILALSTIPFANYDLKKFNLVRI</sequence>
<organism evidence="2 3">
    <name type="scientific">Aureibacillus halotolerans</name>
    <dbReference type="NCBI Taxonomy" id="1508390"/>
    <lineage>
        <taxon>Bacteria</taxon>
        <taxon>Bacillati</taxon>
        <taxon>Bacillota</taxon>
        <taxon>Bacilli</taxon>
        <taxon>Bacillales</taxon>
        <taxon>Bacillaceae</taxon>
        <taxon>Aureibacillus</taxon>
    </lineage>
</organism>
<keyword evidence="1" id="KW-1133">Transmembrane helix</keyword>
<evidence type="ECO:0000313" key="2">
    <source>
        <dbReference type="EMBL" id="TDQ32158.1"/>
    </source>
</evidence>